<protein>
    <submittedName>
        <fullName evidence="2">Uncharacterized protein</fullName>
    </submittedName>
</protein>
<dbReference type="AlphaFoldDB" id="A0A6A6U957"/>
<evidence type="ECO:0000256" key="1">
    <source>
        <dbReference type="SAM" id="MobiDB-lite"/>
    </source>
</evidence>
<feature type="region of interest" description="Disordered" evidence="1">
    <location>
        <begin position="143"/>
        <end position="202"/>
    </location>
</feature>
<evidence type="ECO:0000313" key="2">
    <source>
        <dbReference type="EMBL" id="KAF2667977.1"/>
    </source>
</evidence>
<feature type="compositionally biased region" description="Basic and acidic residues" evidence="1">
    <location>
        <begin position="151"/>
        <end position="161"/>
    </location>
</feature>
<feature type="compositionally biased region" description="Polar residues" evidence="1">
    <location>
        <begin position="1"/>
        <end position="22"/>
    </location>
</feature>
<proteinExistence type="predicted"/>
<accession>A0A6A6U957</accession>
<dbReference type="EMBL" id="MU004237">
    <property type="protein sequence ID" value="KAF2667977.1"/>
    <property type="molecule type" value="Genomic_DNA"/>
</dbReference>
<feature type="region of interest" description="Disordered" evidence="1">
    <location>
        <begin position="1"/>
        <end position="97"/>
    </location>
</feature>
<reference evidence="2" key="1">
    <citation type="journal article" date="2020" name="Stud. Mycol.">
        <title>101 Dothideomycetes genomes: a test case for predicting lifestyles and emergence of pathogens.</title>
        <authorList>
            <person name="Haridas S."/>
            <person name="Albert R."/>
            <person name="Binder M."/>
            <person name="Bloem J."/>
            <person name="Labutti K."/>
            <person name="Salamov A."/>
            <person name="Andreopoulos B."/>
            <person name="Baker S."/>
            <person name="Barry K."/>
            <person name="Bills G."/>
            <person name="Bluhm B."/>
            <person name="Cannon C."/>
            <person name="Castanera R."/>
            <person name="Culley D."/>
            <person name="Daum C."/>
            <person name="Ezra D."/>
            <person name="Gonzalez J."/>
            <person name="Henrissat B."/>
            <person name="Kuo A."/>
            <person name="Liang C."/>
            <person name="Lipzen A."/>
            <person name="Lutzoni F."/>
            <person name="Magnuson J."/>
            <person name="Mondo S."/>
            <person name="Nolan M."/>
            <person name="Ohm R."/>
            <person name="Pangilinan J."/>
            <person name="Park H.-J."/>
            <person name="Ramirez L."/>
            <person name="Alfaro M."/>
            <person name="Sun H."/>
            <person name="Tritt A."/>
            <person name="Yoshinaga Y."/>
            <person name="Zwiers L.-H."/>
            <person name="Turgeon B."/>
            <person name="Goodwin S."/>
            <person name="Spatafora J."/>
            <person name="Crous P."/>
            <person name="Grigoriev I."/>
        </authorList>
    </citation>
    <scope>NUCLEOTIDE SEQUENCE</scope>
    <source>
        <strain evidence="2">CBS 115976</strain>
    </source>
</reference>
<sequence>MAVTRASVQVRSRSAGRNTQPRSDLRTRTIRKQRTRAERKRNTISFPSTKKDPEQHQLPAVGKAASPSDLSASNTTDKRSSSPQLVMRSRPITSPSFRLLHPEKKNYMESWLSQQAPPEVLLDPAKPCRKPIARVQTWTATALAGGRGRQTRRELRREESYRTTGSQWRSGIDNISPAPPKTPRGLTKLLGSSPEAQRGRPP</sequence>
<organism evidence="2 3">
    <name type="scientific">Microthyrium microscopicum</name>
    <dbReference type="NCBI Taxonomy" id="703497"/>
    <lineage>
        <taxon>Eukaryota</taxon>
        <taxon>Fungi</taxon>
        <taxon>Dikarya</taxon>
        <taxon>Ascomycota</taxon>
        <taxon>Pezizomycotina</taxon>
        <taxon>Dothideomycetes</taxon>
        <taxon>Dothideomycetes incertae sedis</taxon>
        <taxon>Microthyriales</taxon>
        <taxon>Microthyriaceae</taxon>
        <taxon>Microthyrium</taxon>
    </lineage>
</organism>
<dbReference type="Proteomes" id="UP000799302">
    <property type="component" value="Unassembled WGS sequence"/>
</dbReference>
<evidence type="ECO:0000313" key="3">
    <source>
        <dbReference type="Proteomes" id="UP000799302"/>
    </source>
</evidence>
<feature type="compositionally biased region" description="Basic residues" evidence="1">
    <location>
        <begin position="28"/>
        <end position="39"/>
    </location>
</feature>
<keyword evidence="3" id="KW-1185">Reference proteome</keyword>
<gene>
    <name evidence="2" type="ORF">BT63DRAFT_426824</name>
</gene>
<name>A0A6A6U957_9PEZI</name>